<evidence type="ECO:0000256" key="1">
    <source>
        <dbReference type="SAM" id="Coils"/>
    </source>
</evidence>
<name>A0A8X6PCL7_NEPPI</name>
<dbReference type="AlphaFoldDB" id="A0A8X6PCL7"/>
<evidence type="ECO:0000313" key="2">
    <source>
        <dbReference type="EMBL" id="GFT63943.1"/>
    </source>
</evidence>
<feature type="coiled-coil region" evidence="1">
    <location>
        <begin position="19"/>
        <end position="55"/>
    </location>
</feature>
<dbReference type="Proteomes" id="UP000887013">
    <property type="component" value="Unassembled WGS sequence"/>
</dbReference>
<sequence length="71" mass="8571">MNIIEKRLEKIKEAEQSPEQEMKKAKFEAEQEIRKAEIDFKLQKLKLQLEAKEMEFHKFQLHPESLTNDVE</sequence>
<comment type="caution">
    <text evidence="2">The sequence shown here is derived from an EMBL/GenBank/DDBJ whole genome shotgun (WGS) entry which is preliminary data.</text>
</comment>
<reference evidence="2" key="1">
    <citation type="submission" date="2020-08" db="EMBL/GenBank/DDBJ databases">
        <title>Multicomponent nature underlies the extraordinary mechanical properties of spider dragline silk.</title>
        <authorList>
            <person name="Kono N."/>
            <person name="Nakamura H."/>
            <person name="Mori M."/>
            <person name="Yoshida Y."/>
            <person name="Ohtoshi R."/>
            <person name="Malay A.D."/>
            <person name="Moran D.A.P."/>
            <person name="Tomita M."/>
            <person name="Numata K."/>
            <person name="Arakawa K."/>
        </authorList>
    </citation>
    <scope>NUCLEOTIDE SEQUENCE</scope>
</reference>
<organism evidence="2 3">
    <name type="scientific">Nephila pilipes</name>
    <name type="common">Giant wood spider</name>
    <name type="synonym">Nephila maculata</name>
    <dbReference type="NCBI Taxonomy" id="299642"/>
    <lineage>
        <taxon>Eukaryota</taxon>
        <taxon>Metazoa</taxon>
        <taxon>Ecdysozoa</taxon>
        <taxon>Arthropoda</taxon>
        <taxon>Chelicerata</taxon>
        <taxon>Arachnida</taxon>
        <taxon>Araneae</taxon>
        <taxon>Araneomorphae</taxon>
        <taxon>Entelegynae</taxon>
        <taxon>Araneoidea</taxon>
        <taxon>Nephilidae</taxon>
        <taxon>Nephila</taxon>
    </lineage>
</organism>
<proteinExistence type="predicted"/>
<protein>
    <submittedName>
        <fullName evidence="2">Uncharacterized protein</fullName>
    </submittedName>
</protein>
<keyword evidence="3" id="KW-1185">Reference proteome</keyword>
<dbReference type="EMBL" id="BMAW01068347">
    <property type="protein sequence ID" value="GFT63943.1"/>
    <property type="molecule type" value="Genomic_DNA"/>
</dbReference>
<gene>
    <name evidence="2" type="ORF">NPIL_42201</name>
</gene>
<keyword evidence="1" id="KW-0175">Coiled coil</keyword>
<accession>A0A8X6PCL7</accession>
<evidence type="ECO:0000313" key="3">
    <source>
        <dbReference type="Proteomes" id="UP000887013"/>
    </source>
</evidence>